<keyword evidence="3" id="KW-0472">Membrane</keyword>
<protein>
    <recommendedName>
        <fullName evidence="4">PDZ domain-containing protein</fullName>
    </recommendedName>
</protein>
<comment type="caution">
    <text evidence="5">The sequence shown here is derived from an EMBL/GenBank/DDBJ whole genome shotgun (WGS) entry which is preliminary data.</text>
</comment>
<dbReference type="EMBL" id="CAUYUJ010014983">
    <property type="protein sequence ID" value="CAK0848486.1"/>
    <property type="molecule type" value="Genomic_DNA"/>
</dbReference>
<evidence type="ECO:0000259" key="4">
    <source>
        <dbReference type="PROSITE" id="PS50106"/>
    </source>
</evidence>
<keyword evidence="3" id="KW-0812">Transmembrane</keyword>
<evidence type="ECO:0000256" key="1">
    <source>
        <dbReference type="ARBA" id="ARBA00023157"/>
    </source>
</evidence>
<reference evidence="5" key="1">
    <citation type="submission" date="2023-10" db="EMBL/GenBank/DDBJ databases">
        <authorList>
            <person name="Chen Y."/>
            <person name="Shah S."/>
            <person name="Dougan E. K."/>
            <person name="Thang M."/>
            <person name="Chan C."/>
        </authorList>
    </citation>
    <scope>NUCLEOTIDE SEQUENCE [LARGE SCALE GENOMIC DNA]</scope>
</reference>
<sequence length="323" mass="35268">MGKKAPDSGRQEDKPAEEPTPQKAASAAETKNSAKKMAKADEELSTSALSRMLQQRRRRPIFFVVHFVVCAWLLFVSGYSACDVKTSKREDCGYGGISTGECLSIACFIKDGAKFEKSVKLEKGAGLGLSVAENTDSSELTVTAVTGAAAEENLGGNRIIVGDGITKVGKETKLKMMKKALTETGQAQTLRIKRSKLPSYLRWISLGGKYTSYIELALASRWSRSFSYIGGCGFVCWALSGYPPTSLPLYYFGLSGATSFALHRCCYDDQVEGGIPHCYKGKSLNVEDAVVEAWTKTNKTVTKLYKDVAKDPVKYFKAFIPKF</sequence>
<feature type="compositionally biased region" description="Basic and acidic residues" evidence="2">
    <location>
        <begin position="1"/>
        <end position="17"/>
    </location>
</feature>
<dbReference type="PROSITE" id="PS50106">
    <property type="entry name" value="PDZ"/>
    <property type="match status" value="1"/>
</dbReference>
<gene>
    <name evidence="5" type="ORF">PCOR1329_LOCUS41414</name>
</gene>
<dbReference type="CDD" id="cd00111">
    <property type="entry name" value="Trefoil"/>
    <property type="match status" value="1"/>
</dbReference>
<keyword evidence="1" id="KW-1015">Disulfide bond</keyword>
<dbReference type="InterPro" id="IPR000519">
    <property type="entry name" value="P_trefoil_dom"/>
</dbReference>
<feature type="domain" description="PDZ" evidence="4">
    <location>
        <begin position="120"/>
        <end position="196"/>
    </location>
</feature>
<feature type="region of interest" description="Disordered" evidence="2">
    <location>
        <begin position="1"/>
        <end position="39"/>
    </location>
</feature>
<dbReference type="InterPro" id="IPR001478">
    <property type="entry name" value="PDZ"/>
</dbReference>
<name>A0ABN9TRV9_9DINO</name>
<dbReference type="InterPro" id="IPR044913">
    <property type="entry name" value="P_trefoil_dom_sf"/>
</dbReference>
<keyword evidence="6" id="KW-1185">Reference proteome</keyword>
<evidence type="ECO:0000313" key="5">
    <source>
        <dbReference type="EMBL" id="CAK0848486.1"/>
    </source>
</evidence>
<dbReference type="Proteomes" id="UP001189429">
    <property type="component" value="Unassembled WGS sequence"/>
</dbReference>
<keyword evidence="3" id="KW-1133">Transmembrane helix</keyword>
<dbReference type="SUPFAM" id="SSF57492">
    <property type="entry name" value="Trefoil"/>
    <property type="match status" value="1"/>
</dbReference>
<accession>A0ABN9TRV9</accession>
<organism evidence="5 6">
    <name type="scientific">Prorocentrum cordatum</name>
    <dbReference type="NCBI Taxonomy" id="2364126"/>
    <lineage>
        <taxon>Eukaryota</taxon>
        <taxon>Sar</taxon>
        <taxon>Alveolata</taxon>
        <taxon>Dinophyceae</taxon>
        <taxon>Prorocentrales</taxon>
        <taxon>Prorocentraceae</taxon>
        <taxon>Prorocentrum</taxon>
    </lineage>
</organism>
<evidence type="ECO:0000256" key="3">
    <source>
        <dbReference type="SAM" id="Phobius"/>
    </source>
</evidence>
<feature type="transmembrane region" description="Helical" evidence="3">
    <location>
        <begin position="61"/>
        <end position="81"/>
    </location>
</feature>
<proteinExistence type="predicted"/>
<evidence type="ECO:0000313" key="6">
    <source>
        <dbReference type="Proteomes" id="UP001189429"/>
    </source>
</evidence>
<evidence type="ECO:0000256" key="2">
    <source>
        <dbReference type="SAM" id="MobiDB-lite"/>
    </source>
</evidence>